<accession>A0A9P4GGI8</accession>
<keyword evidence="1" id="KW-0472">Membrane</keyword>
<feature type="transmembrane region" description="Helical" evidence="1">
    <location>
        <begin position="219"/>
        <end position="240"/>
    </location>
</feature>
<feature type="transmembrane region" description="Helical" evidence="1">
    <location>
        <begin position="161"/>
        <end position="180"/>
    </location>
</feature>
<feature type="transmembrane region" description="Helical" evidence="1">
    <location>
        <begin position="366"/>
        <end position="388"/>
    </location>
</feature>
<keyword evidence="3" id="KW-1185">Reference proteome</keyword>
<feature type="transmembrane region" description="Helical" evidence="1">
    <location>
        <begin position="63"/>
        <end position="84"/>
    </location>
</feature>
<name>A0A9P4GGI8_9PLEO</name>
<dbReference type="AlphaFoldDB" id="A0A9P4GGI8"/>
<dbReference type="OrthoDB" id="3797192at2759"/>
<feature type="transmembrane region" description="Helical" evidence="1">
    <location>
        <begin position="192"/>
        <end position="213"/>
    </location>
</feature>
<evidence type="ECO:0000256" key="1">
    <source>
        <dbReference type="SAM" id="Phobius"/>
    </source>
</evidence>
<feature type="transmembrane region" description="Helical" evidence="1">
    <location>
        <begin position="334"/>
        <end position="354"/>
    </location>
</feature>
<keyword evidence="1" id="KW-0812">Transmembrane</keyword>
<feature type="transmembrane region" description="Helical" evidence="1">
    <location>
        <begin position="96"/>
        <end position="119"/>
    </location>
</feature>
<gene>
    <name evidence="2" type="ORF">K460DRAFT_355052</name>
</gene>
<dbReference type="Gene3D" id="1.20.1250.20">
    <property type="entry name" value="MFS general substrate transporter like domains"/>
    <property type="match status" value="1"/>
</dbReference>
<evidence type="ECO:0008006" key="4">
    <source>
        <dbReference type="Google" id="ProtNLM"/>
    </source>
</evidence>
<protein>
    <recommendedName>
        <fullName evidence="4">MFS general substrate transporter</fullName>
    </recommendedName>
</protein>
<evidence type="ECO:0000313" key="3">
    <source>
        <dbReference type="Proteomes" id="UP000800039"/>
    </source>
</evidence>
<dbReference type="EMBL" id="ML976616">
    <property type="protein sequence ID" value="KAF1845207.1"/>
    <property type="molecule type" value="Genomic_DNA"/>
</dbReference>
<reference evidence="2" key="1">
    <citation type="submission" date="2020-01" db="EMBL/GenBank/DDBJ databases">
        <authorList>
            <consortium name="DOE Joint Genome Institute"/>
            <person name="Haridas S."/>
            <person name="Albert R."/>
            <person name="Binder M."/>
            <person name="Bloem J."/>
            <person name="Labutti K."/>
            <person name="Salamov A."/>
            <person name="Andreopoulos B."/>
            <person name="Baker S.E."/>
            <person name="Barry K."/>
            <person name="Bills G."/>
            <person name="Bluhm B.H."/>
            <person name="Cannon C."/>
            <person name="Castanera R."/>
            <person name="Culley D.E."/>
            <person name="Daum C."/>
            <person name="Ezra D."/>
            <person name="Gonzalez J.B."/>
            <person name="Henrissat B."/>
            <person name="Kuo A."/>
            <person name="Liang C."/>
            <person name="Lipzen A."/>
            <person name="Lutzoni F."/>
            <person name="Magnuson J."/>
            <person name="Mondo S."/>
            <person name="Nolan M."/>
            <person name="Ohm R."/>
            <person name="Pangilinan J."/>
            <person name="Park H.-J."/>
            <person name="Ramirez L."/>
            <person name="Alfaro M."/>
            <person name="Sun H."/>
            <person name="Tritt A."/>
            <person name="Yoshinaga Y."/>
            <person name="Zwiers L.-H."/>
            <person name="Turgeon B.G."/>
            <person name="Goodwin S.B."/>
            <person name="Spatafora J.W."/>
            <person name="Crous P.W."/>
            <person name="Grigoriev I.V."/>
        </authorList>
    </citation>
    <scope>NUCLEOTIDE SEQUENCE</scope>
    <source>
        <strain evidence="2">CBS 394.84</strain>
    </source>
</reference>
<dbReference type="InterPro" id="IPR036259">
    <property type="entry name" value="MFS_trans_sf"/>
</dbReference>
<comment type="caution">
    <text evidence="2">The sequence shown here is derived from an EMBL/GenBank/DDBJ whole genome shotgun (WGS) entry which is preliminary data.</text>
</comment>
<dbReference type="SUPFAM" id="SSF103473">
    <property type="entry name" value="MFS general substrate transporter"/>
    <property type="match status" value="1"/>
</dbReference>
<dbReference type="Proteomes" id="UP000800039">
    <property type="component" value="Unassembled WGS sequence"/>
</dbReference>
<keyword evidence="1" id="KW-1133">Transmembrane helix</keyword>
<feature type="transmembrane region" description="Helical" evidence="1">
    <location>
        <begin position="267"/>
        <end position="292"/>
    </location>
</feature>
<evidence type="ECO:0000313" key="2">
    <source>
        <dbReference type="EMBL" id="KAF1845207.1"/>
    </source>
</evidence>
<feature type="transmembrane region" description="Helical" evidence="1">
    <location>
        <begin position="131"/>
        <end position="149"/>
    </location>
</feature>
<proteinExistence type="predicted"/>
<organism evidence="2 3">
    <name type="scientific">Cucurbitaria berberidis CBS 394.84</name>
    <dbReference type="NCBI Taxonomy" id="1168544"/>
    <lineage>
        <taxon>Eukaryota</taxon>
        <taxon>Fungi</taxon>
        <taxon>Dikarya</taxon>
        <taxon>Ascomycota</taxon>
        <taxon>Pezizomycotina</taxon>
        <taxon>Dothideomycetes</taxon>
        <taxon>Pleosporomycetidae</taxon>
        <taxon>Pleosporales</taxon>
        <taxon>Pleosporineae</taxon>
        <taxon>Cucurbitariaceae</taxon>
        <taxon>Cucurbitaria</taxon>
    </lineage>
</organism>
<sequence>MLTSWRYVDSETPVIAGKHIDTERGVTQWQNKRPREADQGQRTFNVVDAGIATSASALRVRTYYAQALILFNVYGAPLSFGPYLEYYHTTTLPTTPLWSLSLIVAIQIFSIFAVPYPIWMIYHQWPNRRRIMIFTSVLAVVGAQGSLIFCKSHLELMLLQGLLLGSGLGALLTLGTLFLGSHYRFNLPMTSWISAIGGFAGALVYTTIGWLFLRRDQWKAANAANLGISIATLLTAFFLAKHSEKGNMQLDVEAPQSLKSIFIENGALWFVVGYVLVFFGLFIWPIYVLLILSHAPALYWPDSGGWTLVAMFGSALISSPISANERFRKHVPPVESFSAACLFAGASIIAPAWVPQFWFSVGWGAGYGFALGAILTLHINVVAIFHPLGIVWHPDMPVRGALMMALGGLSAAAGLVTVAVLLENKENGTKIAAVLTMVCMMFGGTMIAGIWWWRYKGFL</sequence>
<feature type="transmembrane region" description="Helical" evidence="1">
    <location>
        <begin position="304"/>
        <end position="322"/>
    </location>
</feature>
<dbReference type="GeneID" id="63849098"/>
<dbReference type="RefSeq" id="XP_040787770.1">
    <property type="nucleotide sequence ID" value="XM_040931846.1"/>
</dbReference>
<feature type="transmembrane region" description="Helical" evidence="1">
    <location>
        <begin position="400"/>
        <end position="422"/>
    </location>
</feature>
<feature type="transmembrane region" description="Helical" evidence="1">
    <location>
        <begin position="434"/>
        <end position="453"/>
    </location>
</feature>